<evidence type="ECO:0000256" key="1">
    <source>
        <dbReference type="ARBA" id="ARBA00006464"/>
    </source>
</evidence>
<dbReference type="GO" id="GO:0016780">
    <property type="term" value="F:phosphotransferase activity, for other substituted phosphate groups"/>
    <property type="evidence" value="ECO:0007669"/>
    <property type="project" value="TreeGrafter"/>
</dbReference>
<keyword evidence="2" id="KW-1133">Transmembrane helix</keyword>
<evidence type="ECO:0000313" key="5">
    <source>
        <dbReference type="Proteomes" id="UP000464954"/>
    </source>
</evidence>
<dbReference type="KEGG" id="taer:GT409_01600"/>
<dbReference type="EMBL" id="CP047593">
    <property type="protein sequence ID" value="QHI68196.1"/>
    <property type="molecule type" value="Genomic_DNA"/>
</dbReference>
<dbReference type="PANTHER" id="PTHR30576">
    <property type="entry name" value="COLANIC BIOSYNTHESIS UDP-GLUCOSE LIPID CARRIER TRANSFERASE"/>
    <property type="match status" value="1"/>
</dbReference>
<keyword evidence="2" id="KW-0812">Transmembrane</keyword>
<accession>A0A6P1M9C5</accession>
<organism evidence="4 5">
    <name type="scientific">Tichowtungia aerotolerans</name>
    <dbReference type="NCBI Taxonomy" id="2697043"/>
    <lineage>
        <taxon>Bacteria</taxon>
        <taxon>Pseudomonadati</taxon>
        <taxon>Kiritimatiellota</taxon>
        <taxon>Tichowtungiia</taxon>
        <taxon>Tichowtungiales</taxon>
        <taxon>Tichowtungiaceae</taxon>
        <taxon>Tichowtungia</taxon>
    </lineage>
</organism>
<evidence type="ECO:0000259" key="3">
    <source>
        <dbReference type="Pfam" id="PF02397"/>
    </source>
</evidence>
<gene>
    <name evidence="4" type="ORF">GT409_01600</name>
</gene>
<comment type="similarity">
    <text evidence="1">Belongs to the bacterial sugar transferase family.</text>
</comment>
<dbReference type="RefSeq" id="WP_160626283.1">
    <property type="nucleotide sequence ID" value="NZ_CP047593.1"/>
</dbReference>
<dbReference type="Proteomes" id="UP000464954">
    <property type="component" value="Chromosome"/>
</dbReference>
<keyword evidence="2" id="KW-0472">Membrane</keyword>
<keyword evidence="5" id="KW-1185">Reference proteome</keyword>
<reference evidence="4 5" key="1">
    <citation type="submission" date="2020-01" db="EMBL/GenBank/DDBJ databases">
        <title>Ponticoccus aerotolerans gen. nov., sp. nov., an anaerobic bacterium and proposal of Ponticoccusceae fam. nov., Ponticoccusles ord. nov. and Ponticoccuse classis nov. in the phylum Kiritimatiellaeota.</title>
        <authorList>
            <person name="Zhou L.Y."/>
            <person name="Du Z.J."/>
        </authorList>
    </citation>
    <scope>NUCLEOTIDE SEQUENCE [LARGE SCALE GENOMIC DNA]</scope>
    <source>
        <strain evidence="4 5">S-5007</strain>
    </source>
</reference>
<name>A0A6P1M9C5_9BACT</name>
<dbReference type="Pfam" id="PF02397">
    <property type="entry name" value="Bac_transf"/>
    <property type="match status" value="1"/>
</dbReference>
<dbReference type="PANTHER" id="PTHR30576:SF10">
    <property type="entry name" value="SLL5057 PROTEIN"/>
    <property type="match status" value="1"/>
</dbReference>
<sequence>MNESVYQARQELFKTLDLPVSKADVKRLRWQQRVRLLLWEGALSSLLVIKRVIDIVGSLSAILIFMPLFLMTALCIVIEDGWPVFYMQSRVGMNGRVFNFYKFRSMRRDADRIREQLMNQNESSDGVIFKMKQDPRVTRVGRFIRRFSIDETPQFFNVLTGDLSLVGPRPPLPSEVAQYTLEDRKRLHVKPGLTCLWQIGGRSEIPFEQQVHLDLEYINSRSIWNDIRIMLKTVPAVLLGRGAY</sequence>
<evidence type="ECO:0000313" key="4">
    <source>
        <dbReference type="EMBL" id="QHI68196.1"/>
    </source>
</evidence>
<feature type="transmembrane region" description="Helical" evidence="2">
    <location>
        <begin position="59"/>
        <end position="78"/>
    </location>
</feature>
<feature type="domain" description="Bacterial sugar transferase" evidence="3">
    <location>
        <begin position="50"/>
        <end position="238"/>
    </location>
</feature>
<proteinExistence type="inferred from homology"/>
<dbReference type="AlphaFoldDB" id="A0A6P1M9C5"/>
<keyword evidence="4" id="KW-0808">Transferase</keyword>
<protein>
    <submittedName>
        <fullName evidence="4">Sugar transferase</fullName>
    </submittedName>
</protein>
<evidence type="ECO:0000256" key="2">
    <source>
        <dbReference type="SAM" id="Phobius"/>
    </source>
</evidence>
<dbReference type="InterPro" id="IPR003362">
    <property type="entry name" value="Bact_transf"/>
</dbReference>